<sequence>MYTVSFHSRRSGSLLLISLTPAGFHGCIDGSHIPISNPSKNGEMYYNRKCWYSVVLQAVVDWRGRFCDLDCKWPGRVGD</sequence>
<dbReference type="AlphaFoldDB" id="A0A6A3HF08"/>
<dbReference type="InterPro" id="IPR027806">
    <property type="entry name" value="HARBI1_dom"/>
</dbReference>
<gene>
    <name evidence="4" type="ORF">PF011_g27370</name>
</gene>
<evidence type="ECO:0000313" key="5">
    <source>
        <dbReference type="Proteomes" id="UP000460718"/>
    </source>
</evidence>
<reference evidence="4 5" key="1">
    <citation type="submission" date="2018-09" db="EMBL/GenBank/DDBJ databases">
        <title>Genomic investigation of the strawberry pathogen Phytophthora fragariae indicates pathogenicity is determined by transcriptional variation in three key races.</title>
        <authorList>
            <person name="Adams T.M."/>
            <person name="Armitage A.D."/>
            <person name="Sobczyk M.K."/>
            <person name="Bates H.J."/>
            <person name="Dunwell J.M."/>
            <person name="Nellist C.F."/>
            <person name="Harrison R.J."/>
        </authorList>
    </citation>
    <scope>NUCLEOTIDE SEQUENCE [LARGE SCALE GENOMIC DNA]</scope>
    <source>
        <strain evidence="4 5">SCRP245</strain>
    </source>
</reference>
<name>A0A6A3HF08_9STRA</name>
<comment type="cofactor">
    <cofactor evidence="1">
        <name>a divalent metal cation</name>
        <dbReference type="ChEBI" id="CHEBI:60240"/>
    </cofactor>
</comment>
<dbReference type="GO" id="GO:0046872">
    <property type="term" value="F:metal ion binding"/>
    <property type="evidence" value="ECO:0007669"/>
    <property type="project" value="UniProtKB-KW"/>
</dbReference>
<organism evidence="4 5">
    <name type="scientific">Phytophthora fragariae</name>
    <dbReference type="NCBI Taxonomy" id="53985"/>
    <lineage>
        <taxon>Eukaryota</taxon>
        <taxon>Sar</taxon>
        <taxon>Stramenopiles</taxon>
        <taxon>Oomycota</taxon>
        <taxon>Peronosporomycetes</taxon>
        <taxon>Peronosporales</taxon>
        <taxon>Peronosporaceae</taxon>
        <taxon>Phytophthora</taxon>
    </lineage>
</organism>
<dbReference type="Pfam" id="PF13359">
    <property type="entry name" value="DDE_Tnp_4"/>
    <property type="match status" value="1"/>
</dbReference>
<feature type="domain" description="DDE Tnp4" evidence="3">
    <location>
        <begin position="28"/>
        <end position="79"/>
    </location>
</feature>
<comment type="caution">
    <text evidence="4">The sequence shown here is derived from an EMBL/GenBank/DDBJ whole genome shotgun (WGS) entry which is preliminary data.</text>
</comment>
<evidence type="ECO:0000256" key="1">
    <source>
        <dbReference type="ARBA" id="ARBA00001968"/>
    </source>
</evidence>
<evidence type="ECO:0000313" key="4">
    <source>
        <dbReference type="EMBL" id="KAE8967960.1"/>
    </source>
</evidence>
<keyword evidence="2" id="KW-0479">Metal-binding</keyword>
<dbReference type="Proteomes" id="UP000460718">
    <property type="component" value="Unassembled WGS sequence"/>
</dbReference>
<proteinExistence type="predicted"/>
<accession>A0A6A3HF08</accession>
<evidence type="ECO:0000256" key="2">
    <source>
        <dbReference type="ARBA" id="ARBA00022723"/>
    </source>
</evidence>
<protein>
    <recommendedName>
        <fullName evidence="3">DDE Tnp4 domain-containing protein</fullName>
    </recommendedName>
</protein>
<evidence type="ECO:0000259" key="3">
    <source>
        <dbReference type="Pfam" id="PF13359"/>
    </source>
</evidence>
<feature type="non-terminal residue" evidence="4">
    <location>
        <position position="79"/>
    </location>
</feature>
<dbReference type="EMBL" id="QXFW01003950">
    <property type="protein sequence ID" value="KAE8967960.1"/>
    <property type="molecule type" value="Genomic_DNA"/>
</dbReference>